<protein>
    <submittedName>
        <fullName evidence="1">Uncharacterized protein</fullName>
    </submittedName>
</protein>
<dbReference type="RefSeq" id="WP_205374905.1">
    <property type="nucleotide sequence ID" value="NZ_JAFEJA010000001.1"/>
</dbReference>
<evidence type="ECO:0000313" key="2">
    <source>
        <dbReference type="Proteomes" id="UP000664109"/>
    </source>
</evidence>
<reference evidence="1 2" key="1">
    <citation type="journal article" date="2016" name="Arch. Microbiol.">
        <title>Streptomyces zhihengii sp. nov., isolated from rhizospheric soil of Psammosilene tunicoides.</title>
        <authorList>
            <person name="Huang M.J."/>
            <person name="Fei J.J."/>
            <person name="Salam N."/>
            <person name="Kim C.J."/>
            <person name="Hozzein W.N."/>
            <person name="Xiao M."/>
            <person name="Huang H.Q."/>
            <person name="Li W.J."/>
        </authorList>
    </citation>
    <scope>NUCLEOTIDE SEQUENCE [LARGE SCALE GENOMIC DNA]</scope>
    <source>
        <strain evidence="1 2">YIM T102</strain>
    </source>
</reference>
<dbReference type="Proteomes" id="UP000664109">
    <property type="component" value="Unassembled WGS sequence"/>
</dbReference>
<organism evidence="1 2">
    <name type="scientific">Streptomyces zhihengii</name>
    <dbReference type="NCBI Taxonomy" id="1818004"/>
    <lineage>
        <taxon>Bacteria</taxon>
        <taxon>Bacillati</taxon>
        <taxon>Actinomycetota</taxon>
        <taxon>Actinomycetes</taxon>
        <taxon>Kitasatosporales</taxon>
        <taxon>Streptomycetaceae</taxon>
        <taxon>Streptomyces</taxon>
    </lineage>
</organism>
<dbReference type="EMBL" id="JAFEJA010000001">
    <property type="protein sequence ID" value="MBM9620995.1"/>
    <property type="molecule type" value="Genomic_DNA"/>
</dbReference>
<accession>A0ABS2UU77</accession>
<evidence type="ECO:0000313" key="1">
    <source>
        <dbReference type="EMBL" id="MBM9620995.1"/>
    </source>
</evidence>
<keyword evidence="2" id="KW-1185">Reference proteome</keyword>
<comment type="caution">
    <text evidence="1">The sequence shown here is derived from an EMBL/GenBank/DDBJ whole genome shotgun (WGS) entry which is preliminary data.</text>
</comment>
<proteinExistence type="predicted"/>
<gene>
    <name evidence="1" type="ORF">JE024_20080</name>
</gene>
<name>A0ABS2UU77_9ACTN</name>
<sequence>MTALERALTRHHSLTAGDPEAFAHGFHRALFDTRNGRDTEAEWLRIRHLPARPAEEAGYLEGLASLREPAAPPQGRRPAR</sequence>